<dbReference type="AlphaFoldDB" id="A0AAD9CXW7"/>
<dbReference type="Proteomes" id="UP001182556">
    <property type="component" value="Unassembled WGS sequence"/>
</dbReference>
<dbReference type="PANTHER" id="PTHR15885">
    <property type="entry name" value="COILED-COIL DOMAIN-CONTAINING PROTEIN 174"/>
    <property type="match status" value="1"/>
</dbReference>
<reference evidence="5" key="1">
    <citation type="submission" date="2023-02" db="EMBL/GenBank/DDBJ databases">
        <title>Identification and recombinant expression of a fungal hydrolase from Papiliotrema laurentii that hydrolyzes apple cutin and clears colloidal polyester polyurethane.</title>
        <authorList>
            <consortium name="DOE Joint Genome Institute"/>
            <person name="Roman V.A."/>
            <person name="Bojanowski C."/>
            <person name="Crable B.R."/>
            <person name="Wagner D.N."/>
            <person name="Hung C.S."/>
            <person name="Nadeau L.J."/>
            <person name="Schratz L."/>
            <person name="Haridas S."/>
            <person name="Pangilinan J."/>
            <person name="Lipzen A."/>
            <person name="Na H."/>
            <person name="Yan M."/>
            <person name="Ng V."/>
            <person name="Grigoriev I.V."/>
            <person name="Spatafora J.W."/>
            <person name="Barlow D."/>
            <person name="Biffinger J."/>
            <person name="Kelley-Loughnane N."/>
            <person name="Varaljay V.A."/>
            <person name="Crookes-Goodson W.J."/>
        </authorList>
    </citation>
    <scope>NUCLEOTIDE SEQUENCE</scope>
    <source>
        <strain evidence="5">5307AH</strain>
    </source>
</reference>
<dbReference type="GO" id="GO:0005634">
    <property type="term" value="C:nucleus"/>
    <property type="evidence" value="ECO:0007669"/>
    <property type="project" value="TreeGrafter"/>
</dbReference>
<evidence type="ECO:0000256" key="1">
    <source>
        <dbReference type="ARBA" id="ARBA00005647"/>
    </source>
</evidence>
<dbReference type="InterPro" id="IPR000988">
    <property type="entry name" value="Ribosomal_eL24-rel_N"/>
</dbReference>
<comment type="caution">
    <text evidence="5">The sequence shown here is derived from an EMBL/GenBank/DDBJ whole genome shotgun (WGS) entry which is preliminary data.</text>
</comment>
<accession>A0AAD9CXW7</accession>
<sequence length="429" mass="48457">MSNAKGTLADLKAITAEHVNKFDAEGRVAVKGANKRKQTLEKSKDPFDRPSPGLIKRLAAEARNDAKRRVFQDEAGPSDHERRQIMFAKARKYEAMRRGDYSGLTEKEIAEGVLDFDRWEEGSDIDESAVVPEELDEDSLEKVEYVDEMGRTRIGTLKEKREAERLRKPAVDTELEGKDNSAYAEVLRSNVIRGDQRSFPVFEPDADVIRAKWQAAEEETRQQHYDSTKEVRTRGAGLYDFSQDATERAEQMASLKAQRKETERAQATASQSSAQAAKKRKIEERRALIEAKRKKMMGAEEVDRLRETFRFLSSKNESLFLQRKNPRKIAWTQVYRRMHKKGITEEVAKKRSRKNVKVQRGVVGADLASILAKRTAKPEVRAAARQAAITKAKTEKREKEANKQARPVGAGAPKVSKQNMKGGAGKGGR</sequence>
<proteinExistence type="inferred from homology"/>
<dbReference type="Pfam" id="PF13300">
    <property type="entry name" value="DUF4078"/>
    <property type="match status" value="1"/>
</dbReference>
<evidence type="ECO:0000256" key="2">
    <source>
        <dbReference type="ARBA" id="ARBA00023054"/>
    </source>
</evidence>
<dbReference type="Pfam" id="PF01246">
    <property type="entry name" value="Ribosomal_L24e"/>
    <property type="match status" value="1"/>
</dbReference>
<dbReference type="InterPro" id="IPR025066">
    <property type="entry name" value="CCDC174-like"/>
</dbReference>
<evidence type="ECO:0000313" key="5">
    <source>
        <dbReference type="EMBL" id="KAK1923570.1"/>
    </source>
</evidence>
<dbReference type="PANTHER" id="PTHR15885:SF1">
    <property type="entry name" value="COILED-COIL DOMAIN-CONTAINING PROTEIN 174"/>
    <property type="match status" value="1"/>
</dbReference>
<feature type="compositionally biased region" description="Basic and acidic residues" evidence="3">
    <location>
        <begin position="392"/>
        <end position="403"/>
    </location>
</feature>
<evidence type="ECO:0000313" key="6">
    <source>
        <dbReference type="Proteomes" id="UP001182556"/>
    </source>
</evidence>
<comment type="similarity">
    <text evidence="1">Belongs to the eukaryotic ribosomal protein eL24 family.</text>
</comment>
<organism evidence="5 6">
    <name type="scientific">Papiliotrema laurentii</name>
    <name type="common">Cryptococcus laurentii</name>
    <dbReference type="NCBI Taxonomy" id="5418"/>
    <lineage>
        <taxon>Eukaryota</taxon>
        <taxon>Fungi</taxon>
        <taxon>Dikarya</taxon>
        <taxon>Basidiomycota</taxon>
        <taxon>Agaricomycotina</taxon>
        <taxon>Tremellomycetes</taxon>
        <taxon>Tremellales</taxon>
        <taxon>Rhynchogastremaceae</taxon>
        <taxon>Papiliotrema</taxon>
    </lineage>
</organism>
<evidence type="ECO:0000256" key="3">
    <source>
        <dbReference type="SAM" id="MobiDB-lite"/>
    </source>
</evidence>
<dbReference type="EMBL" id="JAODAN010000006">
    <property type="protein sequence ID" value="KAK1923570.1"/>
    <property type="molecule type" value="Genomic_DNA"/>
</dbReference>
<feature type="region of interest" description="Disordered" evidence="3">
    <location>
        <begin position="247"/>
        <end position="280"/>
    </location>
</feature>
<feature type="compositionally biased region" description="Basic and acidic residues" evidence="3">
    <location>
        <begin position="38"/>
        <end position="48"/>
    </location>
</feature>
<feature type="domain" description="Large ribosomal subunit protein eL24-related N-terminal" evidence="4">
    <location>
        <begin position="306"/>
        <end position="346"/>
    </location>
</feature>
<keyword evidence="2" id="KW-0175">Coiled coil</keyword>
<dbReference type="Gene3D" id="6.10.250.1270">
    <property type="match status" value="1"/>
</dbReference>
<feature type="compositionally biased region" description="Low complexity" evidence="3">
    <location>
        <begin position="265"/>
        <end position="276"/>
    </location>
</feature>
<protein>
    <recommendedName>
        <fullName evidence="4">Large ribosomal subunit protein eL24-related N-terminal domain-containing protein</fullName>
    </recommendedName>
</protein>
<name>A0AAD9CXW7_PAPLA</name>
<keyword evidence="6" id="KW-1185">Reference proteome</keyword>
<dbReference type="Gene3D" id="2.30.170.20">
    <property type="entry name" value="Ribosomal protein L24e"/>
    <property type="match status" value="1"/>
</dbReference>
<feature type="region of interest" description="Disordered" evidence="3">
    <location>
        <begin position="387"/>
        <end position="429"/>
    </location>
</feature>
<feature type="region of interest" description="Disordered" evidence="3">
    <location>
        <begin position="30"/>
        <end position="53"/>
    </location>
</feature>
<gene>
    <name evidence="5" type="ORF">DB88DRAFT_535398</name>
</gene>
<dbReference type="InterPro" id="IPR038630">
    <property type="entry name" value="L24e/L24_sf"/>
</dbReference>
<evidence type="ECO:0000259" key="4">
    <source>
        <dbReference type="Pfam" id="PF01246"/>
    </source>
</evidence>
<dbReference type="SUPFAM" id="SSF57716">
    <property type="entry name" value="Glucocorticoid receptor-like (DNA-binding domain)"/>
    <property type="match status" value="1"/>
</dbReference>